<proteinExistence type="predicted"/>
<protein>
    <submittedName>
        <fullName evidence="2">Putative ovule protein</fullName>
    </submittedName>
</protein>
<dbReference type="EMBL" id="GEDG01030363">
    <property type="protein sequence ID" value="JAP11973.1"/>
    <property type="molecule type" value="Transcribed_RNA"/>
</dbReference>
<organism evidence="2">
    <name type="scientific">Solanum chacoense</name>
    <name type="common">Chaco potato</name>
    <dbReference type="NCBI Taxonomy" id="4108"/>
    <lineage>
        <taxon>Eukaryota</taxon>
        <taxon>Viridiplantae</taxon>
        <taxon>Streptophyta</taxon>
        <taxon>Embryophyta</taxon>
        <taxon>Tracheophyta</taxon>
        <taxon>Spermatophyta</taxon>
        <taxon>Magnoliopsida</taxon>
        <taxon>eudicotyledons</taxon>
        <taxon>Gunneridae</taxon>
        <taxon>Pentapetalae</taxon>
        <taxon>asterids</taxon>
        <taxon>lamiids</taxon>
        <taxon>Solanales</taxon>
        <taxon>Solanaceae</taxon>
        <taxon>Solanoideae</taxon>
        <taxon>Solaneae</taxon>
        <taxon>Solanum</taxon>
    </lineage>
</organism>
<dbReference type="AlphaFoldDB" id="A0A0V0GV63"/>
<accession>A0A0V0GV63</accession>
<name>A0A0V0GV63_SOLCH</name>
<evidence type="ECO:0000313" key="2">
    <source>
        <dbReference type="EMBL" id="JAP11973.1"/>
    </source>
</evidence>
<evidence type="ECO:0000256" key="1">
    <source>
        <dbReference type="SAM" id="MobiDB-lite"/>
    </source>
</evidence>
<sequence>MYFSVSKFSRISKDDRSKFYIHVSYCQNSDALAGNSLPRACAPPGLVGAQRDSDTRCKSKKKTLDV</sequence>
<feature type="compositionally biased region" description="Basic and acidic residues" evidence="1">
    <location>
        <begin position="51"/>
        <end position="66"/>
    </location>
</feature>
<feature type="region of interest" description="Disordered" evidence="1">
    <location>
        <begin position="45"/>
        <end position="66"/>
    </location>
</feature>
<reference evidence="2" key="1">
    <citation type="submission" date="2015-12" db="EMBL/GenBank/DDBJ databases">
        <title>Gene expression during late stages of embryo sac development: a critical building block for successful pollen-pistil interactions.</title>
        <authorList>
            <person name="Liu Y."/>
            <person name="Joly V."/>
            <person name="Sabar M."/>
            <person name="Matton D.P."/>
        </authorList>
    </citation>
    <scope>NUCLEOTIDE SEQUENCE</scope>
</reference>